<dbReference type="Proteomes" id="UP000247702">
    <property type="component" value="Unassembled WGS sequence"/>
</dbReference>
<protein>
    <submittedName>
        <fullName evidence="2">Uncharacterized protein</fullName>
    </submittedName>
</protein>
<gene>
    <name evidence="2" type="ORF">RclHR1_10710002</name>
</gene>
<proteinExistence type="predicted"/>
<feature type="region of interest" description="Disordered" evidence="1">
    <location>
        <begin position="1"/>
        <end position="70"/>
    </location>
</feature>
<evidence type="ECO:0000313" key="3">
    <source>
        <dbReference type="Proteomes" id="UP000247702"/>
    </source>
</evidence>
<accession>A0A2Z6Q2B2</accession>
<evidence type="ECO:0000256" key="1">
    <source>
        <dbReference type="SAM" id="MobiDB-lite"/>
    </source>
</evidence>
<organism evidence="2 3">
    <name type="scientific">Rhizophagus clarus</name>
    <dbReference type="NCBI Taxonomy" id="94130"/>
    <lineage>
        <taxon>Eukaryota</taxon>
        <taxon>Fungi</taxon>
        <taxon>Fungi incertae sedis</taxon>
        <taxon>Mucoromycota</taxon>
        <taxon>Glomeromycotina</taxon>
        <taxon>Glomeromycetes</taxon>
        <taxon>Glomerales</taxon>
        <taxon>Glomeraceae</taxon>
        <taxon>Rhizophagus</taxon>
    </lineage>
</organism>
<name>A0A2Z6Q2B2_9GLOM</name>
<dbReference type="AlphaFoldDB" id="A0A2Z6Q2B2"/>
<reference evidence="2 3" key="1">
    <citation type="submission" date="2017-11" db="EMBL/GenBank/DDBJ databases">
        <title>The genome of Rhizophagus clarus HR1 reveals common genetic basis of auxotrophy among arbuscular mycorrhizal fungi.</title>
        <authorList>
            <person name="Kobayashi Y."/>
        </authorList>
    </citation>
    <scope>NUCLEOTIDE SEQUENCE [LARGE SCALE GENOMIC DNA]</scope>
    <source>
        <strain evidence="2 3">HR1</strain>
    </source>
</reference>
<sequence>MNENDQLKKVPLSSQPSQYHSPSLILMIHNTQNGEDDNTQSPPYKSHKDASNDLEKNDIEIGATQDEVTG</sequence>
<feature type="compositionally biased region" description="Basic and acidic residues" evidence="1">
    <location>
        <begin position="46"/>
        <end position="59"/>
    </location>
</feature>
<feature type="compositionally biased region" description="Polar residues" evidence="1">
    <location>
        <begin position="12"/>
        <end position="21"/>
    </location>
</feature>
<feature type="compositionally biased region" description="Polar residues" evidence="1">
    <location>
        <begin position="29"/>
        <end position="43"/>
    </location>
</feature>
<evidence type="ECO:0000313" key="2">
    <source>
        <dbReference type="EMBL" id="GBB84083.1"/>
    </source>
</evidence>
<dbReference type="EMBL" id="BEXD01000082">
    <property type="protein sequence ID" value="GBB84083.1"/>
    <property type="molecule type" value="Genomic_DNA"/>
</dbReference>
<comment type="caution">
    <text evidence="2">The sequence shown here is derived from an EMBL/GenBank/DDBJ whole genome shotgun (WGS) entry which is preliminary data.</text>
</comment>
<keyword evidence="3" id="KW-1185">Reference proteome</keyword>